<dbReference type="EMBL" id="CH476734">
    <property type="protein sequence ID" value="EIE80701.1"/>
    <property type="molecule type" value="Genomic_DNA"/>
</dbReference>
<keyword evidence="3" id="KW-1185">Reference proteome</keyword>
<name>I1BWX1_RHIO9</name>
<accession>I1BWX1</accession>
<sequence length="237" mass="26769">MSKEALKACLLSKETRYFICENRETKTVEEALVKMDLGEHPAFTHRNKKSMTLLLSTQNLLLFHVELLMKYLWNEDDRAVIPSHCIKKPSTVDVAPKARGCKINQEHNEFLVNLVHKNACTTVSMLCYKIIAEWKAASVDFHKNYVFIDEADSTHIKSVELVEPLKSTDAAKIEKEFPHPKSKKRKAETNQPAKITVKKVGSGTQSRFGINASTKKPVPFDIPTELPLSLYSASKAN</sequence>
<evidence type="ECO:0000313" key="3">
    <source>
        <dbReference type="Proteomes" id="UP000009138"/>
    </source>
</evidence>
<dbReference type="GeneID" id="93612377"/>
<dbReference type="VEuPathDB" id="FungiDB:RO3G_05406"/>
<feature type="compositionally biased region" description="Polar residues" evidence="1">
    <location>
        <begin position="202"/>
        <end position="214"/>
    </location>
</feature>
<dbReference type="RefSeq" id="XP_067516097.1">
    <property type="nucleotide sequence ID" value="XM_067659996.1"/>
</dbReference>
<dbReference type="AlphaFoldDB" id="I1BWX1"/>
<protein>
    <submittedName>
        <fullName evidence="2">Uncharacterized protein</fullName>
    </submittedName>
</protein>
<organism evidence="2 3">
    <name type="scientific">Rhizopus delemar (strain RA 99-880 / ATCC MYA-4621 / FGSC 9543 / NRRL 43880)</name>
    <name type="common">Mucormycosis agent</name>
    <name type="synonym">Rhizopus arrhizus var. delemar</name>
    <dbReference type="NCBI Taxonomy" id="246409"/>
    <lineage>
        <taxon>Eukaryota</taxon>
        <taxon>Fungi</taxon>
        <taxon>Fungi incertae sedis</taxon>
        <taxon>Mucoromycota</taxon>
        <taxon>Mucoromycotina</taxon>
        <taxon>Mucoromycetes</taxon>
        <taxon>Mucorales</taxon>
        <taxon>Mucorineae</taxon>
        <taxon>Rhizopodaceae</taxon>
        <taxon>Rhizopus</taxon>
    </lineage>
</organism>
<dbReference type="InParanoid" id="I1BWX1"/>
<evidence type="ECO:0000313" key="2">
    <source>
        <dbReference type="EMBL" id="EIE80701.1"/>
    </source>
</evidence>
<dbReference type="Proteomes" id="UP000009138">
    <property type="component" value="Unassembled WGS sequence"/>
</dbReference>
<proteinExistence type="predicted"/>
<gene>
    <name evidence="2" type="ORF">RO3G_05406</name>
</gene>
<feature type="region of interest" description="Disordered" evidence="1">
    <location>
        <begin position="177"/>
        <end position="221"/>
    </location>
</feature>
<evidence type="ECO:0000256" key="1">
    <source>
        <dbReference type="SAM" id="MobiDB-lite"/>
    </source>
</evidence>
<reference evidence="2 3" key="1">
    <citation type="journal article" date="2009" name="PLoS Genet.">
        <title>Genomic analysis of the basal lineage fungus Rhizopus oryzae reveals a whole-genome duplication.</title>
        <authorList>
            <person name="Ma L.-J."/>
            <person name="Ibrahim A.S."/>
            <person name="Skory C."/>
            <person name="Grabherr M.G."/>
            <person name="Burger G."/>
            <person name="Butler M."/>
            <person name="Elias M."/>
            <person name="Idnurm A."/>
            <person name="Lang B.F."/>
            <person name="Sone T."/>
            <person name="Abe A."/>
            <person name="Calvo S.E."/>
            <person name="Corrochano L.M."/>
            <person name="Engels R."/>
            <person name="Fu J."/>
            <person name="Hansberg W."/>
            <person name="Kim J.-M."/>
            <person name="Kodira C.D."/>
            <person name="Koehrsen M.J."/>
            <person name="Liu B."/>
            <person name="Miranda-Saavedra D."/>
            <person name="O'Leary S."/>
            <person name="Ortiz-Castellanos L."/>
            <person name="Poulter R."/>
            <person name="Rodriguez-Romero J."/>
            <person name="Ruiz-Herrera J."/>
            <person name="Shen Y.-Q."/>
            <person name="Zeng Q."/>
            <person name="Galagan J."/>
            <person name="Birren B.W."/>
            <person name="Cuomo C.A."/>
            <person name="Wickes B.L."/>
        </authorList>
    </citation>
    <scope>NUCLEOTIDE SEQUENCE [LARGE SCALE GENOMIC DNA]</scope>
    <source>
        <strain evidence="3">RA 99-880 / ATCC MYA-4621 / FGSC 9543 / NRRL 43880</strain>
    </source>
</reference>